<name>A0A8C3S3I4_CHESE</name>
<feature type="compositionally biased region" description="Gly residues" evidence="1">
    <location>
        <begin position="131"/>
        <end position="140"/>
    </location>
</feature>
<evidence type="ECO:0000313" key="2">
    <source>
        <dbReference type="Ensembl" id="ENSCSRP00000008272.1"/>
    </source>
</evidence>
<reference evidence="2" key="1">
    <citation type="submission" date="2025-08" db="UniProtKB">
        <authorList>
            <consortium name="Ensembl"/>
        </authorList>
    </citation>
    <scope>IDENTIFICATION</scope>
</reference>
<dbReference type="Proteomes" id="UP000694403">
    <property type="component" value="Unplaced"/>
</dbReference>
<protein>
    <submittedName>
        <fullName evidence="2">Uncharacterized protein</fullName>
    </submittedName>
</protein>
<evidence type="ECO:0000256" key="1">
    <source>
        <dbReference type="SAM" id="MobiDB-lite"/>
    </source>
</evidence>
<proteinExistence type="predicted"/>
<feature type="region of interest" description="Disordered" evidence="1">
    <location>
        <begin position="108"/>
        <end position="160"/>
    </location>
</feature>
<dbReference type="AlphaFoldDB" id="A0A8C3S3I4"/>
<evidence type="ECO:0000313" key="3">
    <source>
        <dbReference type="Proteomes" id="UP000694403"/>
    </source>
</evidence>
<reference evidence="2" key="2">
    <citation type="submission" date="2025-09" db="UniProtKB">
        <authorList>
            <consortium name="Ensembl"/>
        </authorList>
    </citation>
    <scope>IDENTIFICATION</scope>
</reference>
<keyword evidence="3" id="KW-1185">Reference proteome</keyword>
<dbReference type="Ensembl" id="ENSCSRT00000008550.1">
    <property type="protein sequence ID" value="ENSCSRP00000008272.1"/>
    <property type="gene ID" value="ENSCSRG00000006162.1"/>
</dbReference>
<accession>A0A8C3S3I4</accession>
<organism evidence="2 3">
    <name type="scientific">Chelydra serpentina</name>
    <name type="common">Snapping turtle</name>
    <name type="synonym">Testudo serpentina</name>
    <dbReference type="NCBI Taxonomy" id="8475"/>
    <lineage>
        <taxon>Eukaryota</taxon>
        <taxon>Metazoa</taxon>
        <taxon>Chordata</taxon>
        <taxon>Craniata</taxon>
        <taxon>Vertebrata</taxon>
        <taxon>Euteleostomi</taxon>
        <taxon>Archelosauria</taxon>
        <taxon>Testudinata</taxon>
        <taxon>Testudines</taxon>
        <taxon>Cryptodira</taxon>
        <taxon>Durocryptodira</taxon>
        <taxon>Americhelydia</taxon>
        <taxon>Chelydroidea</taxon>
        <taxon>Chelydridae</taxon>
        <taxon>Chelydra</taxon>
    </lineage>
</organism>
<sequence length="160" mass="17148">SGQLVLRVWLQDVVAGGDVQLWDVLGMVVAQQRAQTQPHGQPDTHTDSCRLPEVLGAPPQEGVHQRDIAVQADAGEEEDGAVHVPIEEGDQGTACVVPKEPVVAQQMIGDLEGQQEDKEQVGTGQVEQEEGGGAFLGLGGQHPESQSIGWQPDHHQRSEF</sequence>